<keyword evidence="2 6" id="KW-0645">Protease</keyword>
<dbReference type="FunFam" id="2.40.10.10:FF:000068">
    <property type="entry name" value="transmembrane protease serine 2"/>
    <property type="match status" value="1"/>
</dbReference>
<dbReference type="PRINTS" id="PR00722">
    <property type="entry name" value="CHYMOTRYPSIN"/>
</dbReference>
<keyword evidence="5" id="KW-1015">Disulfide bond</keyword>
<dbReference type="InterPro" id="IPR009003">
    <property type="entry name" value="Peptidase_S1_PA"/>
</dbReference>
<organism evidence="8 9">
    <name type="scientific">Microctonus aethiopoides</name>
    <dbReference type="NCBI Taxonomy" id="144406"/>
    <lineage>
        <taxon>Eukaryota</taxon>
        <taxon>Metazoa</taxon>
        <taxon>Ecdysozoa</taxon>
        <taxon>Arthropoda</taxon>
        <taxon>Hexapoda</taxon>
        <taxon>Insecta</taxon>
        <taxon>Pterygota</taxon>
        <taxon>Neoptera</taxon>
        <taxon>Endopterygota</taxon>
        <taxon>Hymenoptera</taxon>
        <taxon>Apocrita</taxon>
        <taxon>Ichneumonoidea</taxon>
        <taxon>Braconidae</taxon>
        <taxon>Euphorinae</taxon>
        <taxon>Microctonus</taxon>
    </lineage>
</organism>
<evidence type="ECO:0000256" key="2">
    <source>
        <dbReference type="ARBA" id="ARBA00022670"/>
    </source>
</evidence>
<keyword evidence="9" id="KW-1185">Reference proteome</keyword>
<protein>
    <recommendedName>
        <fullName evidence="7">Peptidase S1 domain-containing protein</fullName>
    </recommendedName>
</protein>
<gene>
    <name evidence="8" type="ORF">PV328_011440</name>
</gene>
<evidence type="ECO:0000256" key="5">
    <source>
        <dbReference type="ARBA" id="ARBA00023157"/>
    </source>
</evidence>
<evidence type="ECO:0000313" key="9">
    <source>
        <dbReference type="Proteomes" id="UP001168990"/>
    </source>
</evidence>
<dbReference type="InterPro" id="IPR001314">
    <property type="entry name" value="Peptidase_S1A"/>
</dbReference>
<dbReference type="InterPro" id="IPR001254">
    <property type="entry name" value="Trypsin_dom"/>
</dbReference>
<evidence type="ECO:0000256" key="3">
    <source>
        <dbReference type="ARBA" id="ARBA00022801"/>
    </source>
</evidence>
<dbReference type="InterPro" id="IPR033116">
    <property type="entry name" value="TRYPSIN_SER"/>
</dbReference>
<evidence type="ECO:0000256" key="4">
    <source>
        <dbReference type="ARBA" id="ARBA00022825"/>
    </source>
</evidence>
<dbReference type="SMART" id="SM00020">
    <property type="entry name" value="Tryp_SPc"/>
    <property type="match status" value="1"/>
</dbReference>
<dbReference type="EMBL" id="JAQQBS010001425">
    <property type="protein sequence ID" value="KAK0157739.1"/>
    <property type="molecule type" value="Genomic_DNA"/>
</dbReference>
<name>A0AA39EVU7_9HYME</name>
<proteinExistence type="inferred from homology"/>
<dbReference type="InterPro" id="IPR018114">
    <property type="entry name" value="TRYPSIN_HIS"/>
</dbReference>
<evidence type="ECO:0000259" key="7">
    <source>
        <dbReference type="PROSITE" id="PS50240"/>
    </source>
</evidence>
<dbReference type="SUPFAM" id="SSF50494">
    <property type="entry name" value="Trypsin-like serine proteases"/>
    <property type="match status" value="1"/>
</dbReference>
<dbReference type="CDD" id="cd00190">
    <property type="entry name" value="Tryp_SPc"/>
    <property type="match status" value="1"/>
</dbReference>
<dbReference type="PANTHER" id="PTHR24276:SF91">
    <property type="entry name" value="AT26814P-RELATED"/>
    <property type="match status" value="1"/>
</dbReference>
<keyword evidence="4 6" id="KW-0720">Serine protease</keyword>
<dbReference type="GO" id="GO:0006508">
    <property type="term" value="P:proteolysis"/>
    <property type="evidence" value="ECO:0007669"/>
    <property type="project" value="UniProtKB-KW"/>
</dbReference>
<comment type="similarity">
    <text evidence="1">Belongs to the peptidase S1 family.</text>
</comment>
<dbReference type="PROSITE" id="PS00134">
    <property type="entry name" value="TRYPSIN_HIS"/>
    <property type="match status" value="1"/>
</dbReference>
<dbReference type="GO" id="GO:0004252">
    <property type="term" value="F:serine-type endopeptidase activity"/>
    <property type="evidence" value="ECO:0007669"/>
    <property type="project" value="InterPro"/>
</dbReference>
<reference evidence="8" key="2">
    <citation type="submission" date="2023-03" db="EMBL/GenBank/DDBJ databases">
        <authorList>
            <person name="Inwood S.N."/>
            <person name="Skelly J.G."/>
            <person name="Guhlin J."/>
            <person name="Harrop T.W.R."/>
            <person name="Goldson S.G."/>
            <person name="Dearden P.K."/>
        </authorList>
    </citation>
    <scope>NUCLEOTIDE SEQUENCE</scope>
    <source>
        <strain evidence="8">Irish</strain>
        <tissue evidence="8">Whole body</tissue>
    </source>
</reference>
<dbReference type="Proteomes" id="UP001168990">
    <property type="component" value="Unassembled WGS sequence"/>
</dbReference>
<evidence type="ECO:0000256" key="6">
    <source>
        <dbReference type="RuleBase" id="RU363034"/>
    </source>
</evidence>
<evidence type="ECO:0000313" key="8">
    <source>
        <dbReference type="EMBL" id="KAK0157739.1"/>
    </source>
</evidence>
<reference evidence="8" key="1">
    <citation type="journal article" date="2023" name="bioRxiv">
        <title>Scaffold-level genome assemblies of two parasitoid biocontrol wasps reveal the parthenogenesis mechanism and an associated novel virus.</title>
        <authorList>
            <person name="Inwood S."/>
            <person name="Skelly J."/>
            <person name="Guhlin J."/>
            <person name="Harrop T."/>
            <person name="Goldson S."/>
            <person name="Dearden P."/>
        </authorList>
    </citation>
    <scope>NUCLEOTIDE SEQUENCE</scope>
    <source>
        <strain evidence="8">Irish</strain>
        <tissue evidence="8">Whole body</tissue>
    </source>
</reference>
<comment type="caution">
    <text evidence="8">The sequence shown here is derived from an EMBL/GenBank/DDBJ whole genome shotgun (WGS) entry which is preliminary data.</text>
</comment>
<dbReference type="AlphaFoldDB" id="A0AA39EVU7"/>
<keyword evidence="3 6" id="KW-0378">Hydrolase</keyword>
<accession>A0AA39EVU7</accession>
<sequence>MTGGTNTTIDHAPYLVSLELNNYHHCVGGIINKNWVITAGHCIKESKKLYKIRAGSSITLSGGSLHTIKNIVVHPNYFKDIKGRCHNDIALISVNKEFKFDKSCLPLKFCSYHNLFANIFGMVSAYKGVTENSMPRNLKYLYLKTVTKAQCDNYYKALSGISENQFCAFSALPDSDTCYGDSGSPFIINNCLMGTVSWGIGCAGPKIPGVYTEVKPYRSWIDQVMTTYY</sequence>
<evidence type="ECO:0000256" key="1">
    <source>
        <dbReference type="ARBA" id="ARBA00007664"/>
    </source>
</evidence>
<dbReference type="PROSITE" id="PS00135">
    <property type="entry name" value="TRYPSIN_SER"/>
    <property type="match status" value="1"/>
</dbReference>
<dbReference type="PANTHER" id="PTHR24276">
    <property type="entry name" value="POLYSERASE-RELATED"/>
    <property type="match status" value="1"/>
</dbReference>
<dbReference type="InterPro" id="IPR043504">
    <property type="entry name" value="Peptidase_S1_PA_chymotrypsin"/>
</dbReference>
<dbReference type="Pfam" id="PF00089">
    <property type="entry name" value="Trypsin"/>
    <property type="match status" value="1"/>
</dbReference>
<dbReference type="Gene3D" id="2.40.10.10">
    <property type="entry name" value="Trypsin-like serine proteases"/>
    <property type="match status" value="1"/>
</dbReference>
<dbReference type="PROSITE" id="PS50240">
    <property type="entry name" value="TRYPSIN_DOM"/>
    <property type="match status" value="1"/>
</dbReference>
<dbReference type="InterPro" id="IPR050430">
    <property type="entry name" value="Peptidase_S1"/>
</dbReference>
<feature type="domain" description="Peptidase S1" evidence="7">
    <location>
        <begin position="1"/>
        <end position="226"/>
    </location>
</feature>